<comment type="similarity">
    <text evidence="1">Belongs to the peptidase S45 family.</text>
</comment>
<dbReference type="EMBL" id="JAEDAL010000003">
    <property type="protein sequence ID" value="MBH9552940.1"/>
    <property type="molecule type" value="Genomic_DNA"/>
</dbReference>
<reference evidence="3" key="1">
    <citation type="submission" date="2020-12" db="EMBL/GenBank/DDBJ databases">
        <title>The genome sequence of Inhella sp. 4Y17.</title>
        <authorList>
            <person name="Liu Y."/>
        </authorList>
    </citation>
    <scope>NUCLEOTIDE SEQUENCE</scope>
    <source>
        <strain evidence="3">4Y10</strain>
    </source>
</reference>
<evidence type="ECO:0000313" key="4">
    <source>
        <dbReference type="Proteomes" id="UP000620139"/>
    </source>
</evidence>
<dbReference type="Gene3D" id="3.60.20.10">
    <property type="entry name" value="Glutamine Phosphoribosylpyrophosphate, subunit 1, domain 1"/>
    <property type="match status" value="3"/>
</dbReference>
<evidence type="ECO:0000256" key="2">
    <source>
        <dbReference type="PIRSR" id="PIRSR001227-1"/>
    </source>
</evidence>
<dbReference type="InterPro" id="IPR014395">
    <property type="entry name" value="Pen/GL7ACA/AHL_acylase"/>
</dbReference>
<proteinExistence type="inferred from homology"/>
<accession>A0A931IUE2</accession>
<dbReference type="GO" id="GO:0016811">
    <property type="term" value="F:hydrolase activity, acting on carbon-nitrogen (but not peptide) bonds, in linear amides"/>
    <property type="evidence" value="ECO:0007669"/>
    <property type="project" value="InterPro"/>
</dbReference>
<dbReference type="InterPro" id="IPR023343">
    <property type="entry name" value="Penicillin_amidase_dom1"/>
</dbReference>
<dbReference type="PIRSF" id="PIRSF001227">
    <property type="entry name" value="Pen_acylase"/>
    <property type="match status" value="1"/>
</dbReference>
<dbReference type="InterPro" id="IPR029055">
    <property type="entry name" value="Ntn_hydrolases_N"/>
</dbReference>
<dbReference type="SUPFAM" id="SSF56235">
    <property type="entry name" value="N-terminal nucleophile aminohydrolases (Ntn hydrolases)"/>
    <property type="match status" value="1"/>
</dbReference>
<dbReference type="GO" id="GO:0017000">
    <property type="term" value="P:antibiotic biosynthetic process"/>
    <property type="evidence" value="ECO:0007669"/>
    <property type="project" value="InterPro"/>
</dbReference>
<dbReference type="Gene3D" id="1.10.439.10">
    <property type="entry name" value="Penicillin Amidohydrolase, domain 1"/>
    <property type="match status" value="1"/>
</dbReference>
<organism evidence="3 4">
    <name type="scientific">Inhella gelatinilytica</name>
    <dbReference type="NCBI Taxonomy" id="2795030"/>
    <lineage>
        <taxon>Bacteria</taxon>
        <taxon>Pseudomonadati</taxon>
        <taxon>Pseudomonadota</taxon>
        <taxon>Betaproteobacteria</taxon>
        <taxon>Burkholderiales</taxon>
        <taxon>Sphaerotilaceae</taxon>
        <taxon>Inhella</taxon>
    </lineage>
</organism>
<sequence>MGFAALVVGLAGVAYLALRASLPVLDGAQTHAPLQAAVAVERDVRGTVTVRAQNRIDAAYAMGVAHAQDRFFQMDLMRRAAAGEVAALMGAPGLKIDRATRPHDFRQRAEAAWSTLPSPQQALIRAYTQGVNAGLAGLGARPPEYWLLRQRPQPWREVDSLLTVYAMYLNLQAEQLNTHRGRLQLRAAVGDDVADFLLARSVPQWDATLDGQSIEAPKSIPAPPAGWGHGGRQVRVDELPAFGSNAWAVAGRRAPHGAGLVANDMHLKLGLPNTWVRMAVRWTDARGRPAQWVGVTLPGVPGLVVGSTGQVAWGFTNSYVASHEWTKLQPDSGGQWRGPQDQRARLTMRTHRLDVAGSGPEELQVEWSPWGRIERVNGQTYAVQWTAYRPDAVNFGLFELEEATSVQDALQLAQRVGIPTQNQIVVDRHGALAWTLAGPLREGIDRPVVRDPDLGQLWSANHLHLGGAAGVMLGDGGYAGPGRAARIRDQLAQLTAPDEAQVIAIALDAEAPLLGRWRALVTQHLDAVALRDHPGRVAYREALNGPLRASADSVTYTLLRGFRAAALASFNAALVASHPGQSKDLNLASLSARWDEPVTRLLQEDPVAWRWADQGDGPLDARTRVLRWVDAEIERLTKAHGSLAQARWGSTDTIQVRHPLSPALPAWLASFLDAPPQPLVGDTLTPRAQARTFGASERLAVSPGREAQGLFSMPGGPSGHFLSPYYLSDHADWAQGQFGPLLPGAPQHRLMLRPSPTPRP</sequence>
<dbReference type="RefSeq" id="WP_198100553.1">
    <property type="nucleotide sequence ID" value="NZ_JAEDAL010000003.1"/>
</dbReference>
<protein>
    <submittedName>
        <fullName evidence="3">Penicillin acylase family protein</fullName>
    </submittedName>
</protein>
<dbReference type="InterPro" id="IPR002692">
    <property type="entry name" value="S45"/>
</dbReference>
<dbReference type="PANTHER" id="PTHR34218:SF4">
    <property type="entry name" value="ACYL-HOMOSERINE LACTONE ACYLASE QUIP"/>
    <property type="match status" value="1"/>
</dbReference>
<dbReference type="AlphaFoldDB" id="A0A931IUE2"/>
<evidence type="ECO:0000256" key="1">
    <source>
        <dbReference type="ARBA" id="ARBA00006586"/>
    </source>
</evidence>
<comment type="caution">
    <text evidence="3">The sequence shown here is derived from an EMBL/GenBank/DDBJ whole genome shotgun (WGS) entry which is preliminary data.</text>
</comment>
<dbReference type="Proteomes" id="UP000620139">
    <property type="component" value="Unassembled WGS sequence"/>
</dbReference>
<name>A0A931IUE2_9BURK</name>
<evidence type="ECO:0000313" key="3">
    <source>
        <dbReference type="EMBL" id="MBH9552940.1"/>
    </source>
</evidence>
<dbReference type="PANTHER" id="PTHR34218">
    <property type="entry name" value="PEPTIDASE S45 PENICILLIN AMIDASE"/>
    <property type="match status" value="1"/>
</dbReference>
<keyword evidence="4" id="KW-1185">Reference proteome</keyword>
<gene>
    <name evidence="3" type="ORF">I7X43_08740</name>
</gene>
<feature type="active site" description="Nucleophile" evidence="2">
    <location>
        <position position="244"/>
    </location>
</feature>
<dbReference type="Pfam" id="PF01804">
    <property type="entry name" value="Penicil_amidase"/>
    <property type="match status" value="2"/>
</dbReference>